<dbReference type="AlphaFoldDB" id="A0A090M3G1"/>
<evidence type="ECO:0000259" key="2">
    <source>
        <dbReference type="Pfam" id="PF01764"/>
    </source>
</evidence>
<dbReference type="InParanoid" id="A0A090M3G1"/>
<dbReference type="KEGG" id="ota:OT_ostta01g01130"/>
<dbReference type="PANTHER" id="PTHR45856:SF24">
    <property type="entry name" value="FUNGAL LIPASE-LIKE DOMAIN-CONTAINING PROTEIN"/>
    <property type="match status" value="1"/>
</dbReference>
<dbReference type="InterPro" id="IPR029058">
    <property type="entry name" value="AB_hydrolase_fold"/>
</dbReference>
<dbReference type="InterPro" id="IPR002921">
    <property type="entry name" value="Fungal_lipase-type"/>
</dbReference>
<dbReference type="CDD" id="cd00519">
    <property type="entry name" value="Lipase_3"/>
    <property type="match status" value="1"/>
</dbReference>
<comment type="caution">
    <text evidence="3">The sequence shown here is derived from an EMBL/GenBank/DDBJ whole genome shotgun (WGS) entry which is preliminary data.</text>
</comment>
<dbReference type="Pfam" id="PF01764">
    <property type="entry name" value="Lipase_3"/>
    <property type="match status" value="1"/>
</dbReference>
<sequence>MARATARRTRIDRALALASVVLALVRARCVEGGSHEMHNRWIRRALNLERGASGGKPSAPRVVDVNAARRSAWLAGAAYCKHGIQNWTCAYCVDGPTRLRDVGVFEHKRKRVKAYAGYDGKTKVGVVAFRGTDPSSLYNWVEDLDAMHSTLPTAEVKDGVGRVHSGFHDAYDSVRKELISHMIDMRTKYDRMWRHFEVEVTGHSLGGALSTLVALELEALGFQIKSVTTFGSPRVGDEVFADFWGKKFGDRTMRMTHAHDMVPSLPPRMLGYHHVATEVFQNASGAYIMGDGSGEDPRGSDSEWTHASLADHLVYADLPMCNCNM</sequence>
<dbReference type="Proteomes" id="UP000009170">
    <property type="component" value="Unassembled WGS sequence"/>
</dbReference>
<feature type="domain" description="Fungal lipase-type" evidence="2">
    <location>
        <begin position="126"/>
        <end position="268"/>
    </location>
</feature>
<dbReference type="GO" id="GO:0006629">
    <property type="term" value="P:lipid metabolic process"/>
    <property type="evidence" value="ECO:0007669"/>
    <property type="project" value="InterPro"/>
</dbReference>
<evidence type="ECO:0000313" key="4">
    <source>
        <dbReference type="Proteomes" id="UP000009170"/>
    </source>
</evidence>
<dbReference type="EMBL" id="CAID01000001">
    <property type="protein sequence ID" value="CEF96544.1"/>
    <property type="molecule type" value="Genomic_DNA"/>
</dbReference>
<reference evidence="4" key="1">
    <citation type="journal article" date="2006" name="Proc. Natl. Acad. Sci. U.S.A.">
        <title>Genome analysis of the smallest free-living eukaryote Ostreococcus tauri unveils many unique features.</title>
        <authorList>
            <person name="Derelle E."/>
            <person name="Ferraz C."/>
            <person name="Rombauts S."/>
            <person name="Rouze P."/>
            <person name="Worden A.Z."/>
            <person name="Robbens S."/>
            <person name="Partensky F."/>
            <person name="Degroeve S."/>
            <person name="Echeynie S."/>
            <person name="Cooke R."/>
            <person name="Saeys Y."/>
            <person name="Wuyts J."/>
            <person name="Jabbari K."/>
            <person name="Bowler C."/>
            <person name="Panaud O."/>
            <person name="Piegu B."/>
            <person name="Ball S.G."/>
            <person name="Ral J.-P."/>
            <person name="Bouget F.-Y."/>
            <person name="Piganeau G."/>
            <person name="De Baets B."/>
            <person name="Picard A."/>
            <person name="Delseny M."/>
            <person name="Demaille J."/>
            <person name="Van de Peer Y."/>
            <person name="Moreau H."/>
        </authorList>
    </citation>
    <scope>NUCLEOTIDE SEQUENCE [LARGE SCALE GENOMIC DNA]</scope>
    <source>
        <strain evidence="4">OTTH 0595 / CCAP 157/2 / RCC745</strain>
    </source>
</reference>
<organism evidence="3 4">
    <name type="scientific">Ostreococcus tauri</name>
    <name type="common">Marine green alga</name>
    <dbReference type="NCBI Taxonomy" id="70448"/>
    <lineage>
        <taxon>Eukaryota</taxon>
        <taxon>Viridiplantae</taxon>
        <taxon>Chlorophyta</taxon>
        <taxon>Mamiellophyceae</taxon>
        <taxon>Mamiellales</taxon>
        <taxon>Bathycoccaceae</taxon>
        <taxon>Ostreococcus</taxon>
    </lineage>
</organism>
<dbReference type="SUPFAM" id="SSF53474">
    <property type="entry name" value="alpha/beta-Hydrolases"/>
    <property type="match status" value="1"/>
</dbReference>
<feature type="signal peptide" evidence="1">
    <location>
        <begin position="1"/>
        <end position="27"/>
    </location>
</feature>
<evidence type="ECO:0000256" key="1">
    <source>
        <dbReference type="SAM" id="SignalP"/>
    </source>
</evidence>
<dbReference type="GeneID" id="9835002"/>
<dbReference type="PANTHER" id="PTHR45856">
    <property type="entry name" value="ALPHA/BETA-HYDROLASES SUPERFAMILY PROTEIN"/>
    <property type="match status" value="1"/>
</dbReference>
<feature type="chain" id="PRO_5001859599" evidence="1">
    <location>
        <begin position="28"/>
        <end position="325"/>
    </location>
</feature>
<dbReference type="FunCoup" id="A0A090M3G1">
    <property type="interactions" value="81"/>
</dbReference>
<dbReference type="RefSeq" id="XP_003074174.2">
    <property type="nucleotide sequence ID" value="XM_003074128.2"/>
</dbReference>
<evidence type="ECO:0000313" key="3">
    <source>
        <dbReference type="EMBL" id="CEF96544.1"/>
    </source>
</evidence>
<protein>
    <submittedName>
        <fullName evidence="3">Lipase, class 3</fullName>
    </submittedName>
</protein>
<keyword evidence="1" id="KW-0732">Signal</keyword>
<proteinExistence type="predicted"/>
<gene>
    <name evidence="3" type="ORF">OT_ostta01g01130</name>
</gene>
<dbReference type="OrthoDB" id="495609at2759"/>
<dbReference type="InterPro" id="IPR051218">
    <property type="entry name" value="Sec_MonoDiacylglyc_Lipase"/>
</dbReference>
<reference evidence="3 4" key="2">
    <citation type="journal article" date="2014" name="BMC Genomics">
        <title>An improved genome of the model marine alga Ostreococcus tauri unfolds by assessing Illumina de novo assemblies.</title>
        <authorList>
            <person name="Blanc-Mathieu R."/>
            <person name="Verhelst B."/>
            <person name="Derelle E."/>
            <person name="Rombauts S."/>
            <person name="Bouget F.Y."/>
            <person name="Carre I."/>
            <person name="Chateau A."/>
            <person name="Eyre-Walker A."/>
            <person name="Grimsley N."/>
            <person name="Moreau H."/>
            <person name="Piegu B."/>
            <person name="Rivals E."/>
            <person name="Schackwitz W."/>
            <person name="Van de Peer Y."/>
            <person name="Piganeau G."/>
        </authorList>
    </citation>
    <scope>NUCLEOTIDE SEQUENCE [LARGE SCALE GENOMIC DNA]</scope>
    <source>
        <strain evidence="4">OTTH 0595 / CCAP 157/2 / RCC745</strain>
    </source>
</reference>
<name>A0A090M3G1_OSTTA</name>
<keyword evidence="4" id="KW-1185">Reference proteome</keyword>
<accession>A0A090M3G1</accession>
<dbReference type="Gene3D" id="3.40.50.1820">
    <property type="entry name" value="alpha/beta hydrolase"/>
    <property type="match status" value="1"/>
</dbReference>